<evidence type="ECO:0000313" key="2">
    <source>
        <dbReference type="EMBL" id="KAK7470170.1"/>
    </source>
</evidence>
<evidence type="ECO:0000256" key="1">
    <source>
        <dbReference type="SAM" id="Coils"/>
    </source>
</evidence>
<accession>A0ABR1K209</accession>
<feature type="coiled-coil region" evidence="1">
    <location>
        <begin position="37"/>
        <end position="64"/>
    </location>
</feature>
<dbReference type="EMBL" id="JBANRG010000002">
    <property type="protein sequence ID" value="KAK7470170.1"/>
    <property type="molecule type" value="Genomic_DNA"/>
</dbReference>
<dbReference type="Proteomes" id="UP001498398">
    <property type="component" value="Unassembled WGS sequence"/>
</dbReference>
<name>A0ABR1K209_9AGAR</name>
<organism evidence="2 3">
    <name type="scientific">Marasmiellus scandens</name>
    <dbReference type="NCBI Taxonomy" id="2682957"/>
    <lineage>
        <taxon>Eukaryota</taxon>
        <taxon>Fungi</taxon>
        <taxon>Dikarya</taxon>
        <taxon>Basidiomycota</taxon>
        <taxon>Agaricomycotina</taxon>
        <taxon>Agaricomycetes</taxon>
        <taxon>Agaricomycetidae</taxon>
        <taxon>Agaricales</taxon>
        <taxon>Marasmiineae</taxon>
        <taxon>Omphalotaceae</taxon>
        <taxon>Marasmiellus</taxon>
    </lineage>
</organism>
<comment type="caution">
    <text evidence="2">The sequence shown here is derived from an EMBL/GenBank/DDBJ whole genome shotgun (WGS) entry which is preliminary data.</text>
</comment>
<reference evidence="2 3" key="1">
    <citation type="submission" date="2024-01" db="EMBL/GenBank/DDBJ databases">
        <title>A draft genome for the cacao thread blight pathogen Marasmiellus scandens.</title>
        <authorList>
            <person name="Baruah I.K."/>
            <person name="Leung J."/>
            <person name="Bukari Y."/>
            <person name="Amoako-Attah I."/>
            <person name="Meinhardt L.W."/>
            <person name="Bailey B.A."/>
            <person name="Cohen S.P."/>
        </authorList>
    </citation>
    <scope>NUCLEOTIDE SEQUENCE [LARGE SCALE GENOMIC DNA]</scope>
    <source>
        <strain evidence="2 3">GH-19</strain>
    </source>
</reference>
<gene>
    <name evidence="2" type="ORF">VKT23_001608</name>
</gene>
<keyword evidence="3" id="KW-1185">Reference proteome</keyword>
<sequence length="554" mass="63617">MSWQRVPPFQPCLQVAIDPDASFHRVRNPGFPSLSEIKQISQSIAEAEKDILDYDQDITSLRELLLTLEKKRDNLKKYISHSKSYCLSIIRRLPTEIMAEIFLLSHCQDWYENVECGWRYLSTRPPILPLTPLRLGRVCKLWHTIARGTPRLWSMFSVIITRGYHPGFTLKLLNVYLLHSDQHPLTLKIFLDDHYFRGDGFPKRAALMLIKHSHRWSEINFHKCLDPSRETQRVLSLKRDLPLLRNLTLTGFYEDDLELGIFAGASSSLEKVTLTHIRGKPDHLPLQHVHHLCLESIGLNNNDRLEDFLKSVVKDCSQLRFFEFGLSRAKCGKPEATNTRVPLKRLEHLCLKSMNWNHLNAFLSVFTLPLLHRFSWYAAPGESATIGNNQFSLLVSRSNCSLSVLELINLWSPSGLCDMLRSVPSLTELTVVPLGRSRRSKRVLPTLVQILHVPDIILPNIVESDLTAEIFLPNLQKLTLEVVADEKDYDEFALADMIQSRWYLDNDRQTSVCCLKIIRLVLPVNLPRENLVKRLQPLKDAGLAVEIEEGNTCT</sequence>
<evidence type="ECO:0000313" key="3">
    <source>
        <dbReference type="Proteomes" id="UP001498398"/>
    </source>
</evidence>
<protein>
    <recommendedName>
        <fullName evidence="4">F-box domain-containing protein</fullName>
    </recommendedName>
</protein>
<proteinExistence type="predicted"/>
<evidence type="ECO:0008006" key="4">
    <source>
        <dbReference type="Google" id="ProtNLM"/>
    </source>
</evidence>
<keyword evidence="1" id="KW-0175">Coiled coil</keyword>